<accession>A0A8C9C0J8</accession>
<dbReference type="GO" id="GO:0030891">
    <property type="term" value="C:VCB complex"/>
    <property type="evidence" value="ECO:0007669"/>
    <property type="project" value="InterPro"/>
</dbReference>
<dbReference type="SUPFAM" id="SSF54236">
    <property type="entry name" value="Ubiquitin-like"/>
    <property type="match status" value="1"/>
</dbReference>
<evidence type="ECO:0000313" key="1">
    <source>
        <dbReference type="Ensembl" id="ENSPSNP00000016039.1"/>
    </source>
</evidence>
<dbReference type="AlphaFoldDB" id="A0A8C9C0J8"/>
<dbReference type="GO" id="GO:0006368">
    <property type="term" value="P:transcription elongation by RNA polymerase II"/>
    <property type="evidence" value="ECO:0007669"/>
    <property type="project" value="InterPro"/>
</dbReference>
<dbReference type="InterPro" id="IPR039049">
    <property type="entry name" value="ELOB"/>
</dbReference>
<reference evidence="1" key="1">
    <citation type="submission" date="2019-08" db="EMBL/GenBank/DDBJ databases">
        <title>Phocoena sinus (Vaquita) genome, mPhoSin1, primary haplotype.</title>
        <authorList>
            <person name="Morin P."/>
            <person name="Mountcastle J."/>
            <person name="Fungtammasan C."/>
            <person name="Rhie A."/>
            <person name="Rojas-Bracho L."/>
            <person name="Smith C.R."/>
            <person name="Taylor B.L."/>
            <person name="Gulland F.M.D."/>
            <person name="Musser W."/>
            <person name="Houck M."/>
            <person name="Haase B."/>
            <person name="Paez S."/>
            <person name="Howe K."/>
            <person name="Torrance J."/>
            <person name="Formenti G."/>
            <person name="Phillippy A."/>
            <person name="Ryder O."/>
            <person name="Jarvis E.D."/>
            <person name="Fedrigo O."/>
        </authorList>
    </citation>
    <scope>NUCLEOTIDE SEQUENCE [LARGE SCALE GENOMIC DNA]</scope>
</reference>
<dbReference type="InterPro" id="IPR029071">
    <property type="entry name" value="Ubiquitin-like_domsf"/>
</dbReference>
<dbReference type="PANTHER" id="PTHR13248:SF4">
    <property type="entry name" value="ELONGIN B"/>
    <property type="match status" value="1"/>
</dbReference>
<dbReference type="Proteomes" id="UP000694554">
    <property type="component" value="Chromosome 3"/>
</dbReference>
<reference evidence="1" key="2">
    <citation type="submission" date="2025-08" db="UniProtKB">
        <authorList>
            <consortium name="Ensembl"/>
        </authorList>
    </citation>
    <scope>IDENTIFICATION</scope>
</reference>
<reference evidence="1" key="3">
    <citation type="submission" date="2025-09" db="UniProtKB">
        <authorList>
            <consortium name="Ensembl"/>
        </authorList>
    </citation>
    <scope>IDENTIFICATION</scope>
</reference>
<name>A0A8C9C0J8_PHOSS</name>
<protein>
    <submittedName>
        <fullName evidence="1">Uncharacterized protein</fullName>
    </submittedName>
</protein>
<evidence type="ECO:0000313" key="2">
    <source>
        <dbReference type="Proteomes" id="UP000694554"/>
    </source>
</evidence>
<organism evidence="1 2">
    <name type="scientific">Phocoena sinus</name>
    <name type="common">Vaquita</name>
    <dbReference type="NCBI Taxonomy" id="42100"/>
    <lineage>
        <taxon>Eukaryota</taxon>
        <taxon>Metazoa</taxon>
        <taxon>Chordata</taxon>
        <taxon>Craniata</taxon>
        <taxon>Vertebrata</taxon>
        <taxon>Euteleostomi</taxon>
        <taxon>Mammalia</taxon>
        <taxon>Eutheria</taxon>
        <taxon>Laurasiatheria</taxon>
        <taxon>Artiodactyla</taxon>
        <taxon>Whippomorpha</taxon>
        <taxon>Cetacea</taxon>
        <taxon>Odontoceti</taxon>
        <taxon>Phocoenidae</taxon>
        <taxon>Phocoena</taxon>
    </lineage>
</organism>
<keyword evidence="2" id="KW-1185">Reference proteome</keyword>
<proteinExistence type="predicted"/>
<dbReference type="PANTHER" id="PTHR13248">
    <property type="entry name" value="TRANSCRIPTION ELONGATION FACTOR B POLYPEPTIDE 2"/>
    <property type="match status" value="1"/>
</dbReference>
<dbReference type="GeneTree" id="ENSGT01010000229170"/>
<dbReference type="Ensembl" id="ENSPSNT00000018102.1">
    <property type="protein sequence ID" value="ENSPSNP00000016039.1"/>
    <property type="gene ID" value="ENSPSNG00000011816.1"/>
</dbReference>
<dbReference type="Gene3D" id="3.10.20.90">
    <property type="entry name" value="Phosphatidylinositol 3-kinase Catalytic Subunit, Chain A, domain 1"/>
    <property type="match status" value="1"/>
</dbReference>
<sequence length="61" mass="6955">MEVFLMIRCHKTTIFTDVKEQSNVIELKWLLEEYLSPAHLSCLLCVMKPQDSGSSANQQAV</sequence>
<dbReference type="GO" id="GO:0070449">
    <property type="term" value="C:elongin complex"/>
    <property type="evidence" value="ECO:0007669"/>
    <property type="project" value="InterPro"/>
</dbReference>